<keyword evidence="3" id="KW-1185">Reference proteome</keyword>
<evidence type="ECO:0000313" key="3">
    <source>
        <dbReference type="Proteomes" id="UP000092154"/>
    </source>
</evidence>
<evidence type="ECO:0000313" key="2">
    <source>
        <dbReference type="EMBL" id="OAX32200.1"/>
    </source>
</evidence>
<dbReference type="EMBL" id="KV449082">
    <property type="protein sequence ID" value="OAX32200.1"/>
    <property type="molecule type" value="Genomic_DNA"/>
</dbReference>
<evidence type="ECO:0008006" key="4">
    <source>
        <dbReference type="Google" id="ProtNLM"/>
    </source>
</evidence>
<reference evidence="2 3" key="1">
    <citation type="submission" date="2016-06" db="EMBL/GenBank/DDBJ databases">
        <title>Comparative genomics of the ectomycorrhizal sister species Rhizopogon vinicolor and Rhizopogon vesiculosus (Basidiomycota: Boletales) reveals a divergence of the mating type B locus.</title>
        <authorList>
            <consortium name="DOE Joint Genome Institute"/>
            <person name="Mujic A.B."/>
            <person name="Kuo A."/>
            <person name="Tritt A."/>
            <person name="Lipzen A."/>
            <person name="Chen C."/>
            <person name="Johnson J."/>
            <person name="Sharma A."/>
            <person name="Barry K."/>
            <person name="Grigoriev I.V."/>
            <person name="Spatafora J.W."/>
        </authorList>
    </citation>
    <scope>NUCLEOTIDE SEQUENCE [LARGE SCALE GENOMIC DNA]</scope>
    <source>
        <strain evidence="2 3">AM-OR11-026</strain>
    </source>
</reference>
<dbReference type="InterPro" id="IPR011989">
    <property type="entry name" value="ARM-like"/>
</dbReference>
<dbReference type="OrthoDB" id="46159at2759"/>
<evidence type="ECO:0000256" key="1">
    <source>
        <dbReference type="SAM" id="MobiDB-lite"/>
    </source>
</evidence>
<sequence length="314" mass="33963">MILAVFTYSHLCSSPSVLKTQLEAVRCKVSFQETGAFCDTIEEGILNLTKISNHGACKFTTEVVAGIHSLQNPQQRSANHKSANLRLLASEGVLTCLNSFILLDDTHVRLLEDVIKSAAQDASADVRATGKMVLEAYKAPSPDSEEGFIAPQTAASKMQLDTAAEGSKFLNLRHLMTEGVTLVESSAPQSALRAPSELGYEWTKGHCTSFGSHHQAPSAEHPRQATQRKASGWGRNSEGSHSDPKNSPSSRTYKNSLGCFNFHCQRQAVVLDGTTAIRKIPRRESYKVSDCLLATARTAHNGSRFADGVIAGFS</sequence>
<protein>
    <recommendedName>
        <fullName evidence="4">CLASP N-terminal domain-containing protein</fullName>
    </recommendedName>
</protein>
<name>A0A1B7MHX5_9AGAM</name>
<feature type="region of interest" description="Disordered" evidence="1">
    <location>
        <begin position="209"/>
        <end position="250"/>
    </location>
</feature>
<proteinExistence type="predicted"/>
<organism evidence="2 3">
    <name type="scientific">Rhizopogon vinicolor AM-OR11-026</name>
    <dbReference type="NCBI Taxonomy" id="1314800"/>
    <lineage>
        <taxon>Eukaryota</taxon>
        <taxon>Fungi</taxon>
        <taxon>Dikarya</taxon>
        <taxon>Basidiomycota</taxon>
        <taxon>Agaricomycotina</taxon>
        <taxon>Agaricomycetes</taxon>
        <taxon>Agaricomycetidae</taxon>
        <taxon>Boletales</taxon>
        <taxon>Suillineae</taxon>
        <taxon>Rhizopogonaceae</taxon>
        <taxon>Rhizopogon</taxon>
    </lineage>
</organism>
<dbReference type="AlphaFoldDB" id="A0A1B7MHX5"/>
<dbReference type="Proteomes" id="UP000092154">
    <property type="component" value="Unassembled WGS sequence"/>
</dbReference>
<gene>
    <name evidence="2" type="ORF">K503DRAFT_805412</name>
</gene>
<dbReference type="Gene3D" id="1.25.10.10">
    <property type="entry name" value="Leucine-rich Repeat Variant"/>
    <property type="match status" value="1"/>
</dbReference>
<dbReference type="InParanoid" id="A0A1B7MHX5"/>
<accession>A0A1B7MHX5</accession>